<dbReference type="STRING" id="1125779.HMPREF1219_00669"/>
<feature type="region of interest" description="Disordered" evidence="1">
    <location>
        <begin position="156"/>
        <end position="183"/>
    </location>
</feature>
<gene>
    <name evidence="2" type="ORF">HMPREF1219_00669</name>
</gene>
<evidence type="ECO:0000313" key="3">
    <source>
        <dbReference type="Proteomes" id="UP000014408"/>
    </source>
</evidence>
<dbReference type="Proteomes" id="UP000014408">
    <property type="component" value="Unassembled WGS sequence"/>
</dbReference>
<sequence>MRCDETPAGQAADAVAHARDAIRMSPGGLIGGLGCRQPQQLRILRNGECTCGLGDWEYFGPWVPRCIRAPGTPVAQAPPHFQRQHASVASSSEELVTGYVASSRTRELRHSGNLAVPHPNWVRVTGKRQAKATDKPKACDSSRMVTHVITVAPEAPGVVESDGGGRTHGWPGRPHTEWQTPRAETVTRIPPVTRQVVACPRRAPHTSR</sequence>
<comment type="caution">
    <text evidence="2">The sequence shown here is derived from an EMBL/GenBank/DDBJ whole genome shotgun (WGS) entry which is preliminary data.</text>
</comment>
<name>S2Z7L6_9CORY</name>
<keyword evidence="3" id="KW-1185">Reference proteome</keyword>
<dbReference type="EMBL" id="ATBY01000009">
    <property type="protein sequence ID" value="EPD70235.1"/>
    <property type="molecule type" value="Genomic_DNA"/>
</dbReference>
<reference evidence="2 3" key="1">
    <citation type="submission" date="2013-05" db="EMBL/GenBank/DDBJ databases">
        <title>The Genome Sequence of Corynebacterium pyruviciproducens 1773O (ATCC BAA-1742).</title>
        <authorList>
            <consortium name="The Broad Institute Genomics Platform"/>
            <person name="Earl A."/>
            <person name="Ward D."/>
            <person name="Feldgarden M."/>
            <person name="Gevers D."/>
            <person name="Tong J."/>
            <person name="Walker B."/>
            <person name="Young S."/>
            <person name="Zeng Q."/>
            <person name="Gargeya S."/>
            <person name="Fitzgerald M."/>
            <person name="Haas B."/>
            <person name="Abouelleil A."/>
            <person name="Allen A.W."/>
            <person name="Alvarado L."/>
            <person name="Arachchi H.M."/>
            <person name="Berlin A.M."/>
            <person name="Chapman S.B."/>
            <person name="Gainer-Dewar J."/>
            <person name="Goldberg J."/>
            <person name="Griggs A."/>
            <person name="Gujja S."/>
            <person name="Hansen M."/>
            <person name="Howarth C."/>
            <person name="Imamovic A."/>
            <person name="Ireland A."/>
            <person name="Larimer J."/>
            <person name="McCowan C."/>
            <person name="Murphy C."/>
            <person name="Pearson M."/>
            <person name="Poon T.W."/>
            <person name="Priest M."/>
            <person name="Roberts A."/>
            <person name="Saif S."/>
            <person name="Shea T."/>
            <person name="Sisk P."/>
            <person name="Sykes S."/>
            <person name="Wortman J."/>
            <person name="Nusbaum C."/>
            <person name="Birren B."/>
        </authorList>
    </citation>
    <scope>NUCLEOTIDE SEQUENCE [LARGE SCALE GENOMIC DNA]</scope>
    <source>
        <strain evidence="2 3">ATCC BAA-1742</strain>
    </source>
</reference>
<evidence type="ECO:0000313" key="2">
    <source>
        <dbReference type="EMBL" id="EPD70235.1"/>
    </source>
</evidence>
<organism evidence="2 3">
    <name type="scientific">Corynebacterium pyruviciproducens ATCC BAA-1742</name>
    <dbReference type="NCBI Taxonomy" id="1125779"/>
    <lineage>
        <taxon>Bacteria</taxon>
        <taxon>Bacillati</taxon>
        <taxon>Actinomycetota</taxon>
        <taxon>Actinomycetes</taxon>
        <taxon>Mycobacteriales</taxon>
        <taxon>Corynebacteriaceae</taxon>
        <taxon>Corynebacterium</taxon>
    </lineage>
</organism>
<accession>S2Z7L6</accession>
<dbReference type="AlphaFoldDB" id="S2Z7L6"/>
<proteinExistence type="predicted"/>
<protein>
    <submittedName>
        <fullName evidence="2">Uncharacterized protein</fullName>
    </submittedName>
</protein>
<dbReference type="PROSITE" id="PS51257">
    <property type="entry name" value="PROKAR_LIPOPROTEIN"/>
    <property type="match status" value="1"/>
</dbReference>
<evidence type="ECO:0000256" key="1">
    <source>
        <dbReference type="SAM" id="MobiDB-lite"/>
    </source>
</evidence>
<dbReference type="HOGENOM" id="CLU_1319149_0_0_11"/>